<evidence type="ECO:0000256" key="2">
    <source>
        <dbReference type="SAM" id="Phobius"/>
    </source>
</evidence>
<dbReference type="Proteomes" id="UP000315439">
    <property type="component" value="Unassembled WGS sequence"/>
</dbReference>
<dbReference type="RefSeq" id="WP_142893533.1">
    <property type="nucleotide sequence ID" value="NZ_ML660163.1"/>
</dbReference>
<gene>
    <name evidence="3" type="ORF">FLL46_10865</name>
</gene>
<feature type="transmembrane region" description="Helical" evidence="2">
    <location>
        <begin position="292"/>
        <end position="312"/>
    </location>
</feature>
<dbReference type="InterPro" id="IPR022134">
    <property type="entry name" value="DUF3667"/>
</dbReference>
<proteinExistence type="predicted"/>
<dbReference type="EMBL" id="VIKS01000006">
    <property type="protein sequence ID" value="TQV87872.1"/>
    <property type="molecule type" value="Genomic_DNA"/>
</dbReference>
<feature type="transmembrane region" description="Helical" evidence="2">
    <location>
        <begin position="258"/>
        <end position="280"/>
    </location>
</feature>
<dbReference type="AlphaFoldDB" id="A0A545UEH3"/>
<feature type="transmembrane region" description="Helical" evidence="2">
    <location>
        <begin position="369"/>
        <end position="390"/>
    </location>
</feature>
<comment type="caution">
    <text evidence="3">The sequence shown here is derived from an EMBL/GenBank/DDBJ whole genome shotgun (WGS) entry which is preliminary data.</text>
</comment>
<keyword evidence="4" id="KW-1185">Reference proteome</keyword>
<evidence type="ECO:0000256" key="1">
    <source>
        <dbReference type="SAM" id="MobiDB-lite"/>
    </source>
</evidence>
<dbReference type="OrthoDB" id="9111327at2"/>
<feature type="compositionally biased region" description="Polar residues" evidence="1">
    <location>
        <begin position="7"/>
        <end position="18"/>
    </location>
</feature>
<protein>
    <submittedName>
        <fullName evidence="3">DUF3667 domain-containing protein</fullName>
    </submittedName>
</protein>
<feature type="transmembrane region" description="Helical" evidence="2">
    <location>
        <begin position="327"/>
        <end position="348"/>
    </location>
</feature>
<name>A0A545UEH3_9GAMM</name>
<keyword evidence="2" id="KW-0812">Transmembrane</keyword>
<evidence type="ECO:0000313" key="4">
    <source>
        <dbReference type="Proteomes" id="UP000315439"/>
    </source>
</evidence>
<accession>A0A545UEH3</accession>
<organism evidence="3 4">
    <name type="scientific">Aliikangiella coralliicola</name>
    <dbReference type="NCBI Taxonomy" id="2592383"/>
    <lineage>
        <taxon>Bacteria</taxon>
        <taxon>Pseudomonadati</taxon>
        <taxon>Pseudomonadota</taxon>
        <taxon>Gammaproteobacteria</taxon>
        <taxon>Oceanospirillales</taxon>
        <taxon>Pleioneaceae</taxon>
        <taxon>Aliikangiella</taxon>
    </lineage>
</organism>
<reference evidence="3 4" key="1">
    <citation type="submission" date="2019-07" db="EMBL/GenBank/DDBJ databases">
        <title>Draft genome for Aliikangiella sp. M105.</title>
        <authorList>
            <person name="Wang G."/>
        </authorList>
    </citation>
    <scope>NUCLEOTIDE SEQUENCE [LARGE SCALE GENOMIC DNA]</scope>
    <source>
        <strain evidence="3 4">M105</strain>
    </source>
</reference>
<feature type="region of interest" description="Disordered" evidence="1">
    <location>
        <begin position="1"/>
        <end position="34"/>
    </location>
</feature>
<keyword evidence="2" id="KW-0472">Membrane</keyword>
<keyword evidence="2" id="KW-1133">Transmembrane helix</keyword>
<feature type="transmembrane region" description="Helical" evidence="2">
    <location>
        <begin position="106"/>
        <end position="126"/>
    </location>
</feature>
<dbReference type="Pfam" id="PF12412">
    <property type="entry name" value="DUF3667"/>
    <property type="match status" value="1"/>
</dbReference>
<evidence type="ECO:0000313" key="3">
    <source>
        <dbReference type="EMBL" id="TQV87872.1"/>
    </source>
</evidence>
<sequence>MSDTDSEQLIVSSIQPNKELSKSLVDSPDSETGEDQVCSNCGTRLAGRFCHECGQSSRSMIKFFGELVRELTVDVIGFDSRLKHTIAPLIFKPGKITIDYIYGKRFFYVLPLRLYLFTSLLFILFLKFNTDPSTVIKTSEKEAEVIEEVSESIKNIELPEETVIPGSDPISPPENQFVANKKNSDETEGKVTDKTPAKDNIKKESENFGIQINGENISFQGEEFKQDGFLKDFADNVTLKWESWKKDPSPLIKEIYELLPYMMFILLPIFAVVLKVFYLFSKRFYVEHLIFLIHNHCFIYVAIMLQMSLWLVEEQFKNSSHWLLESIASLSAFIAMVLGFWILIYILLAMKKVYRQGWPLTLLKSGVLGTIYILLITVGFITTILVSAYFA</sequence>